<evidence type="ECO:0000313" key="2">
    <source>
        <dbReference type="Proteomes" id="UP001485301"/>
    </source>
</evidence>
<organism evidence="1 2">
    <name type="scientific">Sphingobacterium thalpophilum</name>
    <dbReference type="NCBI Taxonomy" id="259"/>
    <lineage>
        <taxon>Bacteria</taxon>
        <taxon>Pseudomonadati</taxon>
        <taxon>Bacteroidota</taxon>
        <taxon>Sphingobacteriia</taxon>
        <taxon>Sphingobacteriales</taxon>
        <taxon>Sphingobacteriaceae</taxon>
        <taxon>Sphingobacterium</taxon>
    </lineage>
</organism>
<accession>A0ACD5BWI1</accession>
<proteinExistence type="predicted"/>
<name>A0ACD5BWI1_9SPHI</name>
<reference evidence="1" key="1">
    <citation type="submission" date="2024-04" db="EMBL/GenBank/DDBJ databases">
        <title>Complete genome sequence of Sphingobacterium thalpophiium BAA-1094.</title>
        <authorList>
            <person name="Adaikpoh B.I."/>
        </authorList>
    </citation>
    <scope>NUCLEOTIDE SEQUENCE</scope>
    <source>
        <strain evidence="1">BAA-1094</strain>
    </source>
</reference>
<dbReference type="EMBL" id="CP151087">
    <property type="protein sequence ID" value="WZN53899.1"/>
    <property type="molecule type" value="Genomic_DNA"/>
</dbReference>
<dbReference type="Proteomes" id="UP001485301">
    <property type="component" value="Chromosome"/>
</dbReference>
<evidence type="ECO:0000313" key="1">
    <source>
        <dbReference type="EMBL" id="WZN53899.1"/>
    </source>
</evidence>
<keyword evidence="2" id="KW-1185">Reference proteome</keyword>
<protein>
    <submittedName>
        <fullName evidence="1">DUF308 domain-containing protein</fullName>
    </submittedName>
</protein>
<sequence length="211" mass="23519">MTTISNEVQDEQKGIESISSNWWAFIIKGFLALIFSVLAFIMPVTAILALAIVFGAFALADGIFGIIVSVRKIRKGKRWGWLIFSAIISILAGIAVIVSPLIATVVIASFLWASISFWSIFVGISEIITALRLRKEIKGELWMIFSGLFSVILGAIILWMFITQPEDVLLASGWLLGINAFLSAMTYFFLGFKLKKHQKMVQKQNFGNFNF</sequence>
<gene>
    <name evidence="1" type="ORF">AACH28_14720</name>
</gene>